<evidence type="ECO:0000256" key="10">
    <source>
        <dbReference type="ARBA" id="ARBA00022982"/>
    </source>
</evidence>
<keyword evidence="13 14" id="KW-0472">Membrane</keyword>
<dbReference type="NCBIfam" id="TIGR02968">
    <property type="entry name" value="succ_dehyd_anc"/>
    <property type="match status" value="1"/>
</dbReference>
<evidence type="ECO:0000256" key="5">
    <source>
        <dbReference type="ARBA" id="ARBA00022448"/>
    </source>
</evidence>
<dbReference type="InterPro" id="IPR000701">
    <property type="entry name" value="SuccDH_FuR_B_TM-su"/>
</dbReference>
<evidence type="ECO:0000256" key="4">
    <source>
        <dbReference type="ARBA" id="ARBA00005163"/>
    </source>
</evidence>
<name>A0A3B0VNM7_9ZZZZ</name>
<dbReference type="GO" id="GO:0016020">
    <property type="term" value="C:membrane"/>
    <property type="evidence" value="ECO:0007669"/>
    <property type="project" value="UniProtKB-SubCell"/>
</dbReference>
<accession>A0A3B0VNM7</accession>
<keyword evidence="8 14" id="KW-0812">Transmembrane</keyword>
<dbReference type="GO" id="GO:0046872">
    <property type="term" value="F:metal ion binding"/>
    <property type="evidence" value="ECO:0007669"/>
    <property type="project" value="UniProtKB-KW"/>
</dbReference>
<feature type="transmembrane region" description="Helical" evidence="14">
    <location>
        <begin position="61"/>
        <end position="79"/>
    </location>
</feature>
<dbReference type="SUPFAM" id="SSF81343">
    <property type="entry name" value="Fumarate reductase respiratory complex transmembrane subunits"/>
    <property type="match status" value="1"/>
</dbReference>
<evidence type="ECO:0000313" key="15">
    <source>
        <dbReference type="EMBL" id="VAW44481.1"/>
    </source>
</evidence>
<dbReference type="InterPro" id="IPR034804">
    <property type="entry name" value="SQR/QFR_C/D"/>
</dbReference>
<keyword evidence="5" id="KW-0813">Transport</keyword>
<dbReference type="Gene3D" id="1.20.1300.10">
    <property type="entry name" value="Fumarate reductase/succinate dehydrogenase, transmembrane subunit"/>
    <property type="match status" value="1"/>
</dbReference>
<evidence type="ECO:0000256" key="1">
    <source>
        <dbReference type="ARBA" id="ARBA00001971"/>
    </source>
</evidence>
<dbReference type="InterPro" id="IPR014312">
    <property type="entry name" value="Succ_DH_anchor"/>
</dbReference>
<keyword evidence="6" id="KW-0816">Tricarboxylic acid cycle</keyword>
<comment type="cofactor">
    <cofactor evidence="1">
        <name>heme</name>
        <dbReference type="ChEBI" id="CHEBI:30413"/>
    </cofactor>
</comment>
<evidence type="ECO:0000256" key="8">
    <source>
        <dbReference type="ARBA" id="ARBA00022692"/>
    </source>
</evidence>
<evidence type="ECO:0000256" key="13">
    <source>
        <dbReference type="ARBA" id="ARBA00023136"/>
    </source>
</evidence>
<dbReference type="UniPathway" id="UPA00223"/>
<evidence type="ECO:0000256" key="11">
    <source>
        <dbReference type="ARBA" id="ARBA00022989"/>
    </source>
</evidence>
<evidence type="ECO:0000256" key="3">
    <source>
        <dbReference type="ARBA" id="ARBA00004141"/>
    </source>
</evidence>
<keyword evidence="12" id="KW-0408">Iron</keyword>
<dbReference type="GO" id="GO:0006099">
    <property type="term" value="P:tricarboxylic acid cycle"/>
    <property type="evidence" value="ECO:0007669"/>
    <property type="project" value="UniProtKB-UniPathway"/>
</dbReference>
<keyword evidence="10" id="KW-0249">Electron transport</keyword>
<evidence type="ECO:0000256" key="9">
    <source>
        <dbReference type="ARBA" id="ARBA00022723"/>
    </source>
</evidence>
<keyword evidence="7" id="KW-0349">Heme</keyword>
<proteinExistence type="predicted"/>
<keyword evidence="9" id="KW-0479">Metal-binding</keyword>
<evidence type="ECO:0000256" key="12">
    <source>
        <dbReference type="ARBA" id="ARBA00023004"/>
    </source>
</evidence>
<keyword evidence="11 14" id="KW-1133">Transmembrane helix</keyword>
<dbReference type="GO" id="GO:0020037">
    <property type="term" value="F:heme binding"/>
    <property type="evidence" value="ECO:0007669"/>
    <property type="project" value="InterPro"/>
</dbReference>
<organism evidence="15">
    <name type="scientific">hydrothermal vent metagenome</name>
    <dbReference type="NCBI Taxonomy" id="652676"/>
    <lineage>
        <taxon>unclassified sequences</taxon>
        <taxon>metagenomes</taxon>
        <taxon>ecological metagenomes</taxon>
    </lineage>
</organism>
<comment type="pathway">
    <text evidence="4">Carbohydrate metabolism; tricarboxylic acid cycle.</text>
</comment>
<evidence type="ECO:0000256" key="7">
    <source>
        <dbReference type="ARBA" id="ARBA00022617"/>
    </source>
</evidence>
<reference evidence="15" key="1">
    <citation type="submission" date="2018-06" db="EMBL/GenBank/DDBJ databases">
        <authorList>
            <person name="Zhirakovskaya E."/>
        </authorList>
    </citation>
    <scope>NUCLEOTIDE SEQUENCE</scope>
</reference>
<evidence type="ECO:0000256" key="14">
    <source>
        <dbReference type="SAM" id="Phobius"/>
    </source>
</evidence>
<comment type="function">
    <text evidence="2">Membrane-anchoring subunit of succinate dehydrogenase (SDH).</text>
</comment>
<protein>
    <recommendedName>
        <fullName evidence="16">Succinate dehydrogenase hydrophobic membrane anchor protein</fullName>
    </recommendedName>
</protein>
<dbReference type="EMBL" id="UOFC01000008">
    <property type="protein sequence ID" value="VAW44481.1"/>
    <property type="molecule type" value="Genomic_DNA"/>
</dbReference>
<dbReference type="AlphaFoldDB" id="A0A3B0VNM7"/>
<feature type="transmembrane region" description="Helical" evidence="14">
    <location>
        <begin position="21"/>
        <end position="41"/>
    </location>
</feature>
<evidence type="ECO:0000256" key="2">
    <source>
        <dbReference type="ARBA" id="ARBA00004050"/>
    </source>
</evidence>
<comment type="subcellular location">
    <subcellularLocation>
        <location evidence="3">Membrane</location>
        <topology evidence="3">Multi-pass membrane protein</topology>
    </subcellularLocation>
</comment>
<evidence type="ECO:0000256" key="6">
    <source>
        <dbReference type="ARBA" id="ARBA00022532"/>
    </source>
</evidence>
<gene>
    <name evidence="15" type="ORF">MNBD_GAMMA03-1897</name>
</gene>
<feature type="transmembrane region" description="Helical" evidence="14">
    <location>
        <begin position="100"/>
        <end position="122"/>
    </location>
</feature>
<sequence>MNFNIKSETLSGRKAHIWQRLSAIYLLFYTPFLAIIITQLPNSVSLELLTYQLANQPFSRLFEVATIIAILLLVVHAWVGVRDIIIDYVPRAKVNLWLTLYHSILILLLINSAMIAINLFGYA</sequence>
<evidence type="ECO:0008006" key="16">
    <source>
        <dbReference type="Google" id="ProtNLM"/>
    </source>
</evidence>
<dbReference type="Pfam" id="PF01127">
    <property type="entry name" value="Sdh_cyt"/>
    <property type="match status" value="1"/>
</dbReference>